<dbReference type="PIRSF" id="PIRSF000178">
    <property type="entry name" value="SDH_cyt_b560"/>
    <property type="match status" value="1"/>
</dbReference>
<keyword evidence="7 12" id="KW-0479">Metal-binding</keyword>
<comment type="function">
    <text evidence="1">Membrane-anchoring subunit of succinate dehydrogenase (SDH).</text>
</comment>
<dbReference type="GO" id="GO:0009055">
    <property type="term" value="F:electron transfer activity"/>
    <property type="evidence" value="ECO:0007669"/>
    <property type="project" value="InterPro"/>
</dbReference>
<feature type="transmembrane region" description="Helical" evidence="13">
    <location>
        <begin position="102"/>
        <end position="123"/>
    </location>
</feature>
<feature type="binding site" description="axial binding residue" evidence="12">
    <location>
        <position position="81"/>
    </location>
    <ligand>
        <name>heme</name>
        <dbReference type="ChEBI" id="CHEBI:30413"/>
        <note>ligand shared with second transmembrane subunit</note>
    </ligand>
    <ligandPart>
        <name>Fe</name>
        <dbReference type="ChEBI" id="CHEBI:18248"/>
    </ligandPart>
</feature>
<comment type="subcellular location">
    <subcellularLocation>
        <location evidence="2">Membrane</location>
        <topology evidence="2">Multi-pass membrane protein</topology>
    </subcellularLocation>
</comment>
<evidence type="ECO:0000256" key="9">
    <source>
        <dbReference type="ARBA" id="ARBA00023004"/>
    </source>
</evidence>
<name>A0A831RHN3_9GAMM</name>
<dbReference type="InterPro" id="IPR000701">
    <property type="entry name" value="SuccDH_FuR_B_TM-su"/>
</dbReference>
<evidence type="ECO:0000256" key="3">
    <source>
        <dbReference type="ARBA" id="ARBA00007244"/>
    </source>
</evidence>
<evidence type="ECO:0000256" key="2">
    <source>
        <dbReference type="ARBA" id="ARBA00004141"/>
    </source>
</evidence>
<keyword evidence="6 13" id="KW-0812">Transmembrane</keyword>
<evidence type="ECO:0000256" key="11">
    <source>
        <dbReference type="ARBA" id="ARBA00025912"/>
    </source>
</evidence>
<organism evidence="14">
    <name type="scientific">Sedimenticola thiotaurini</name>
    <dbReference type="NCBI Taxonomy" id="1543721"/>
    <lineage>
        <taxon>Bacteria</taxon>
        <taxon>Pseudomonadati</taxon>
        <taxon>Pseudomonadota</taxon>
        <taxon>Gammaproteobacteria</taxon>
        <taxon>Chromatiales</taxon>
        <taxon>Sedimenticolaceae</taxon>
        <taxon>Sedimenticola</taxon>
    </lineage>
</organism>
<feature type="transmembrane region" description="Helical" evidence="13">
    <location>
        <begin position="21"/>
        <end position="45"/>
    </location>
</feature>
<dbReference type="GO" id="GO:0006099">
    <property type="term" value="P:tricarboxylic acid cycle"/>
    <property type="evidence" value="ECO:0007669"/>
    <property type="project" value="InterPro"/>
</dbReference>
<evidence type="ECO:0000256" key="5">
    <source>
        <dbReference type="ARBA" id="ARBA00022617"/>
    </source>
</evidence>
<sequence length="124" mass="13790">MMINNRPVFLNLFQFRFPIAAIMSVGHRASGVLMVLAFPFLVYILDLSLQGEAGFAAAREILQSLPVRLVLFLLLWALMHHLLAGIRFLLIDFDIGVGREQARLSAWFVMLAAPLLALLVGVLS</sequence>
<dbReference type="Gene3D" id="1.20.1300.10">
    <property type="entry name" value="Fumarate reductase/succinate dehydrogenase, transmembrane subunit"/>
    <property type="match status" value="1"/>
</dbReference>
<reference evidence="14" key="1">
    <citation type="journal article" date="2020" name="mSystems">
        <title>Genome- and Community-Level Interaction Insights into Carbon Utilization and Element Cycling Functions of Hydrothermarchaeota in Hydrothermal Sediment.</title>
        <authorList>
            <person name="Zhou Z."/>
            <person name="Liu Y."/>
            <person name="Xu W."/>
            <person name="Pan J."/>
            <person name="Luo Z.H."/>
            <person name="Li M."/>
        </authorList>
    </citation>
    <scope>NUCLEOTIDE SEQUENCE [LARGE SCALE GENOMIC DNA]</scope>
    <source>
        <strain evidence="14">HyVt-443</strain>
    </source>
</reference>
<evidence type="ECO:0000256" key="8">
    <source>
        <dbReference type="ARBA" id="ARBA00022989"/>
    </source>
</evidence>
<evidence type="ECO:0000256" key="4">
    <source>
        <dbReference type="ARBA" id="ARBA00020076"/>
    </source>
</evidence>
<dbReference type="PANTHER" id="PTHR10978">
    <property type="entry name" value="SUCCINATE DEHYDROGENASE CYTOCHROME B560 SUBUNIT"/>
    <property type="match status" value="1"/>
</dbReference>
<comment type="cofactor">
    <cofactor evidence="12">
        <name>heme</name>
        <dbReference type="ChEBI" id="CHEBI:30413"/>
    </cofactor>
    <text evidence="12">The heme is bound between the two transmembrane subunits.</text>
</comment>
<protein>
    <recommendedName>
        <fullName evidence="4">Succinate dehydrogenase cytochrome b556 subunit</fullName>
    </recommendedName>
</protein>
<dbReference type="InterPro" id="IPR018495">
    <property type="entry name" value="Succ_DH_cyt_bsu_CS"/>
</dbReference>
<accession>A0A831RHN3</accession>
<comment type="subunit">
    <text evidence="11">Part of an enzyme complex containing four subunits: a flavoprotein, an iron-sulfur protein, plus two membrane-anchoring proteins, SdhC and SdhD. The complex can form homotrimers.</text>
</comment>
<keyword evidence="9 12" id="KW-0408">Iron</keyword>
<evidence type="ECO:0000256" key="12">
    <source>
        <dbReference type="PIRSR" id="PIRSR000178-1"/>
    </source>
</evidence>
<dbReference type="SUPFAM" id="SSF81343">
    <property type="entry name" value="Fumarate reductase respiratory complex transmembrane subunits"/>
    <property type="match status" value="1"/>
</dbReference>
<dbReference type="Pfam" id="PF01127">
    <property type="entry name" value="Sdh_cyt"/>
    <property type="match status" value="1"/>
</dbReference>
<evidence type="ECO:0000313" key="14">
    <source>
        <dbReference type="EMBL" id="HEB95427.1"/>
    </source>
</evidence>
<evidence type="ECO:0000256" key="1">
    <source>
        <dbReference type="ARBA" id="ARBA00004050"/>
    </source>
</evidence>
<evidence type="ECO:0000256" key="6">
    <source>
        <dbReference type="ARBA" id="ARBA00022692"/>
    </source>
</evidence>
<dbReference type="GO" id="GO:0005886">
    <property type="term" value="C:plasma membrane"/>
    <property type="evidence" value="ECO:0007669"/>
    <property type="project" value="TreeGrafter"/>
</dbReference>
<keyword evidence="5 12" id="KW-0349">Heme</keyword>
<gene>
    <name evidence="14" type="primary">sdhC</name>
    <name evidence="14" type="ORF">ENI96_03210</name>
</gene>
<comment type="similarity">
    <text evidence="3">Belongs to the cytochrome b560 family.</text>
</comment>
<dbReference type="InterPro" id="IPR034804">
    <property type="entry name" value="SQR/QFR_C/D"/>
</dbReference>
<dbReference type="PANTHER" id="PTHR10978:SF5">
    <property type="entry name" value="SUCCINATE DEHYDROGENASE CYTOCHROME B560 SUBUNIT, MITOCHONDRIAL"/>
    <property type="match status" value="1"/>
</dbReference>
<dbReference type="AlphaFoldDB" id="A0A831RHN3"/>
<keyword evidence="10 13" id="KW-0472">Membrane</keyword>
<comment type="caution">
    <text evidence="14">The sequence shown here is derived from an EMBL/GenBank/DDBJ whole genome shotgun (WGS) entry which is preliminary data.</text>
</comment>
<dbReference type="PROSITE" id="PS01000">
    <property type="entry name" value="SDH_CYT_1"/>
    <property type="match status" value="1"/>
</dbReference>
<dbReference type="Proteomes" id="UP000886251">
    <property type="component" value="Unassembled WGS sequence"/>
</dbReference>
<dbReference type="NCBIfam" id="TIGR02970">
    <property type="entry name" value="succ_dehyd_cytB"/>
    <property type="match status" value="1"/>
</dbReference>
<dbReference type="CDD" id="cd03499">
    <property type="entry name" value="SQR_TypeC_SdhC"/>
    <property type="match status" value="1"/>
</dbReference>
<feature type="transmembrane region" description="Helical" evidence="13">
    <location>
        <begin position="65"/>
        <end position="90"/>
    </location>
</feature>
<evidence type="ECO:0000256" key="10">
    <source>
        <dbReference type="ARBA" id="ARBA00023136"/>
    </source>
</evidence>
<evidence type="ECO:0000256" key="7">
    <source>
        <dbReference type="ARBA" id="ARBA00022723"/>
    </source>
</evidence>
<proteinExistence type="inferred from homology"/>
<evidence type="ECO:0000256" key="13">
    <source>
        <dbReference type="SAM" id="Phobius"/>
    </source>
</evidence>
<dbReference type="GO" id="GO:0046872">
    <property type="term" value="F:metal ion binding"/>
    <property type="evidence" value="ECO:0007669"/>
    <property type="project" value="UniProtKB-KW"/>
</dbReference>
<dbReference type="EMBL" id="DRKP01000043">
    <property type="protein sequence ID" value="HEB95427.1"/>
    <property type="molecule type" value="Genomic_DNA"/>
</dbReference>
<keyword evidence="8 13" id="KW-1133">Transmembrane helix</keyword>
<dbReference type="InterPro" id="IPR014314">
    <property type="entry name" value="Succ_DH_cytb556"/>
</dbReference>